<feature type="non-terminal residue" evidence="3">
    <location>
        <position position="269"/>
    </location>
</feature>
<feature type="domain" description="Aminoacyl-transfer RNA synthetases class-II family profile" evidence="2">
    <location>
        <begin position="1"/>
        <end position="245"/>
    </location>
</feature>
<gene>
    <name evidence="3" type="ORF">S06H3_20748</name>
</gene>
<dbReference type="Gene3D" id="3.30.930.10">
    <property type="entry name" value="Bira Bifunctional Protein, Domain 2"/>
    <property type="match status" value="1"/>
</dbReference>
<dbReference type="GO" id="GO:0006427">
    <property type="term" value="P:histidyl-tRNA aminoacylation"/>
    <property type="evidence" value="ECO:0007669"/>
    <property type="project" value="InterPro"/>
</dbReference>
<dbReference type="InterPro" id="IPR004516">
    <property type="entry name" value="HisRS/HisZ"/>
</dbReference>
<name>X1MND1_9ZZZZ</name>
<dbReference type="GO" id="GO:0005524">
    <property type="term" value="F:ATP binding"/>
    <property type="evidence" value="ECO:0007669"/>
    <property type="project" value="InterPro"/>
</dbReference>
<organism evidence="3">
    <name type="scientific">marine sediment metagenome</name>
    <dbReference type="NCBI Taxonomy" id="412755"/>
    <lineage>
        <taxon>unclassified sequences</taxon>
        <taxon>metagenomes</taxon>
        <taxon>ecological metagenomes</taxon>
    </lineage>
</organism>
<dbReference type="GO" id="GO:0005737">
    <property type="term" value="C:cytoplasm"/>
    <property type="evidence" value="ECO:0007669"/>
    <property type="project" value="InterPro"/>
</dbReference>
<protein>
    <recommendedName>
        <fullName evidence="2">Aminoacyl-transfer RNA synthetases class-II family profile domain-containing protein</fullName>
    </recommendedName>
</protein>
<dbReference type="Pfam" id="PF13393">
    <property type="entry name" value="tRNA-synt_His"/>
    <property type="match status" value="2"/>
</dbReference>
<dbReference type="PANTHER" id="PTHR43707:SF1">
    <property type="entry name" value="HISTIDINE--TRNA LIGASE, MITOCHONDRIAL-RELATED"/>
    <property type="match status" value="1"/>
</dbReference>
<evidence type="ECO:0000256" key="1">
    <source>
        <dbReference type="ARBA" id="ARBA00008226"/>
    </source>
</evidence>
<evidence type="ECO:0000259" key="2">
    <source>
        <dbReference type="PROSITE" id="PS50862"/>
    </source>
</evidence>
<dbReference type="PROSITE" id="PS50862">
    <property type="entry name" value="AA_TRNA_LIGASE_II"/>
    <property type="match status" value="1"/>
</dbReference>
<evidence type="ECO:0000313" key="3">
    <source>
        <dbReference type="EMBL" id="GAI16195.1"/>
    </source>
</evidence>
<dbReference type="InterPro" id="IPR041715">
    <property type="entry name" value="HisRS-like_core"/>
</dbReference>
<dbReference type="InterPro" id="IPR015807">
    <property type="entry name" value="His-tRNA-ligase"/>
</dbReference>
<accession>X1MND1</accession>
<dbReference type="InterPro" id="IPR045864">
    <property type="entry name" value="aa-tRNA-synth_II/BPL/LPL"/>
</dbReference>
<dbReference type="AlphaFoldDB" id="X1MND1"/>
<dbReference type="InterPro" id="IPR006195">
    <property type="entry name" value="aa-tRNA-synth_II"/>
</dbReference>
<reference evidence="3" key="1">
    <citation type="journal article" date="2014" name="Front. Microbiol.">
        <title>High frequency of phylogenetically diverse reductive dehalogenase-homologous genes in deep subseafloor sedimentary metagenomes.</title>
        <authorList>
            <person name="Kawai M."/>
            <person name="Futagami T."/>
            <person name="Toyoda A."/>
            <person name="Takaki Y."/>
            <person name="Nishi S."/>
            <person name="Hori S."/>
            <person name="Arai W."/>
            <person name="Tsubouchi T."/>
            <person name="Morono Y."/>
            <person name="Uchiyama I."/>
            <person name="Ito T."/>
            <person name="Fujiyama A."/>
            <person name="Inagaki F."/>
            <person name="Takami H."/>
        </authorList>
    </citation>
    <scope>NUCLEOTIDE SEQUENCE</scope>
    <source>
        <strain evidence="3">Expedition CK06-06</strain>
    </source>
</reference>
<sequence>LRPEGTAPVCRAYLEHGLHNLPQPVKLYYIASIFRYERPQAGRYRQHYQFGYEAIGDDDPALDAEVIDMAWQFFLSLNLCHLSLQLNSTGCKQCRPGYLSALKDYYADYRGGLCTDCKTRLKRNPLRLLDCKKPSCQQAANSAPRSADHLCPQCDNHFNRLKGYLKLLEIPFEVNHRLVRGLDYYTRTVFEVQPEVGGAQSTLGGGGRYDDLIEELGGKPTPALGFAVGIERIILNLKKQDISVPPLPGPRVFIAHIGDEAREEAIKLA</sequence>
<dbReference type="CDD" id="cd00773">
    <property type="entry name" value="HisRS-like_core"/>
    <property type="match status" value="1"/>
</dbReference>
<dbReference type="PANTHER" id="PTHR43707">
    <property type="entry name" value="HISTIDYL-TRNA SYNTHETASE"/>
    <property type="match status" value="1"/>
</dbReference>
<dbReference type="NCBIfam" id="TIGR00442">
    <property type="entry name" value="hisS"/>
    <property type="match status" value="1"/>
</dbReference>
<dbReference type="SUPFAM" id="SSF55681">
    <property type="entry name" value="Class II aaRS and biotin synthetases"/>
    <property type="match status" value="1"/>
</dbReference>
<comment type="caution">
    <text evidence="3">The sequence shown here is derived from an EMBL/GenBank/DDBJ whole genome shotgun (WGS) entry which is preliminary data.</text>
</comment>
<comment type="similarity">
    <text evidence="1">Belongs to the class-II aminoacyl-tRNA synthetase family.</text>
</comment>
<dbReference type="GO" id="GO:0004821">
    <property type="term" value="F:histidine-tRNA ligase activity"/>
    <property type="evidence" value="ECO:0007669"/>
    <property type="project" value="InterPro"/>
</dbReference>
<proteinExistence type="inferred from homology"/>
<feature type="non-terminal residue" evidence="3">
    <location>
        <position position="1"/>
    </location>
</feature>
<dbReference type="EMBL" id="BARV01010789">
    <property type="protein sequence ID" value="GAI16195.1"/>
    <property type="molecule type" value="Genomic_DNA"/>
</dbReference>